<evidence type="ECO:0000259" key="1">
    <source>
        <dbReference type="PROSITE" id="PS51186"/>
    </source>
</evidence>
<accession>A0A8J2YGC6</accession>
<proteinExistence type="predicted"/>
<evidence type="ECO:0000313" key="2">
    <source>
        <dbReference type="EMBL" id="GGE38193.1"/>
    </source>
</evidence>
<sequence length="363" mass="40934">MEIRQLRSEEATQAIKLSDAVFRDTEQKSMGEAFPTIFSSEMIEQSYGAFEGERLVAFMGLVPSVIRVGKAHVHSYSLGSVCTDPASRGKGYASQILDKLLRDIKQTEAALLLVSGDRPLYRRADCYPFGEVLQFEIEVAGSMDHTFAIREYSPRDVHRVTELANNRPVGYALTPYDMSVYIHAEAYASCIKQQHRVLLAEQQGSTQAFLIVGVPYRHSQSEAVAVEWGGDPQAIRSLLQAAKVHYALKSLKINVPWQEKELIERLSDFSHHYQANQGTIHLVDIERFFKQLGPYFSEAFPSAQVQDWQLDKGEKRIIIRRQGIDVEMTSEALVSYLFDPKARQEGLPSITIPLPYTAGLNYI</sequence>
<dbReference type="CDD" id="cd04301">
    <property type="entry name" value="NAT_SF"/>
    <property type="match status" value="1"/>
</dbReference>
<dbReference type="GO" id="GO:0034069">
    <property type="term" value="F:aminoglycoside N-acetyltransferase activity"/>
    <property type="evidence" value="ECO:0007669"/>
    <property type="project" value="TreeGrafter"/>
</dbReference>
<evidence type="ECO:0000313" key="3">
    <source>
        <dbReference type="Proteomes" id="UP000628775"/>
    </source>
</evidence>
<dbReference type="Gene3D" id="3.40.630.30">
    <property type="match status" value="1"/>
</dbReference>
<dbReference type="InterPro" id="IPR016181">
    <property type="entry name" value="Acyl_CoA_acyltransferase"/>
</dbReference>
<feature type="domain" description="N-acetyltransferase" evidence="1">
    <location>
        <begin position="1"/>
        <end position="156"/>
    </location>
</feature>
<dbReference type="PANTHER" id="PTHR37817:SF1">
    <property type="entry name" value="N-ACETYLTRANSFERASE EIS"/>
    <property type="match status" value="1"/>
</dbReference>
<reference evidence="2" key="1">
    <citation type="journal article" date="2014" name="Int. J. Syst. Evol. Microbiol.">
        <title>Complete genome sequence of Corynebacterium casei LMG S-19264T (=DSM 44701T), isolated from a smear-ripened cheese.</title>
        <authorList>
            <consortium name="US DOE Joint Genome Institute (JGI-PGF)"/>
            <person name="Walter F."/>
            <person name="Albersmeier A."/>
            <person name="Kalinowski J."/>
            <person name="Ruckert C."/>
        </authorList>
    </citation>
    <scope>NUCLEOTIDE SEQUENCE</scope>
    <source>
        <strain evidence="2">CGMCC 1.15371</strain>
    </source>
</reference>
<dbReference type="PROSITE" id="PS51186">
    <property type="entry name" value="GNAT"/>
    <property type="match status" value="1"/>
</dbReference>
<protein>
    <recommendedName>
        <fullName evidence="1">N-acetyltransferase domain-containing protein</fullName>
    </recommendedName>
</protein>
<dbReference type="InterPro" id="IPR000182">
    <property type="entry name" value="GNAT_dom"/>
</dbReference>
<dbReference type="Pfam" id="PF13527">
    <property type="entry name" value="Acetyltransf_9"/>
    <property type="match status" value="1"/>
</dbReference>
<reference evidence="2" key="2">
    <citation type="submission" date="2020-09" db="EMBL/GenBank/DDBJ databases">
        <authorList>
            <person name="Sun Q."/>
            <person name="Zhou Y."/>
        </authorList>
    </citation>
    <scope>NUCLEOTIDE SEQUENCE</scope>
    <source>
        <strain evidence="2">CGMCC 1.15371</strain>
    </source>
</reference>
<gene>
    <name evidence="2" type="ORF">GCM10011391_16240</name>
</gene>
<dbReference type="RefSeq" id="WP_188691926.1">
    <property type="nucleotide sequence ID" value="NZ_BMIR01000006.1"/>
</dbReference>
<dbReference type="InterPro" id="IPR051554">
    <property type="entry name" value="Acetyltransferase_Eis"/>
</dbReference>
<organism evidence="2 3">
    <name type="scientific">Pullulanibacillus camelliae</name>
    <dbReference type="NCBI Taxonomy" id="1707096"/>
    <lineage>
        <taxon>Bacteria</taxon>
        <taxon>Bacillati</taxon>
        <taxon>Bacillota</taxon>
        <taxon>Bacilli</taxon>
        <taxon>Bacillales</taxon>
        <taxon>Sporolactobacillaceae</taxon>
        <taxon>Pullulanibacillus</taxon>
    </lineage>
</organism>
<dbReference type="SUPFAM" id="SSF55729">
    <property type="entry name" value="Acyl-CoA N-acyltransferases (Nat)"/>
    <property type="match status" value="1"/>
</dbReference>
<keyword evidence="3" id="KW-1185">Reference proteome</keyword>
<dbReference type="GO" id="GO:0030649">
    <property type="term" value="P:aminoglycoside antibiotic catabolic process"/>
    <property type="evidence" value="ECO:0007669"/>
    <property type="project" value="TreeGrafter"/>
</dbReference>
<name>A0A8J2YGC6_9BACL</name>
<dbReference type="PANTHER" id="PTHR37817">
    <property type="entry name" value="N-ACETYLTRANSFERASE EIS"/>
    <property type="match status" value="1"/>
</dbReference>
<dbReference type="EMBL" id="BMIR01000006">
    <property type="protein sequence ID" value="GGE38193.1"/>
    <property type="molecule type" value="Genomic_DNA"/>
</dbReference>
<dbReference type="Proteomes" id="UP000628775">
    <property type="component" value="Unassembled WGS sequence"/>
</dbReference>
<dbReference type="AlphaFoldDB" id="A0A8J2YGC6"/>
<comment type="caution">
    <text evidence="2">The sequence shown here is derived from an EMBL/GenBank/DDBJ whole genome shotgun (WGS) entry which is preliminary data.</text>
</comment>